<name>A0A396RM03_9SPHN</name>
<evidence type="ECO:0000256" key="11">
    <source>
        <dbReference type="ARBA" id="ARBA00032474"/>
    </source>
</evidence>
<keyword evidence="5" id="KW-0501">Molybdenum cofactor biosynthesis</keyword>
<keyword evidence="15" id="KW-1185">Reference proteome</keyword>
<gene>
    <name evidence="14" type="ORF">D1610_10710</name>
</gene>
<evidence type="ECO:0000256" key="10">
    <source>
        <dbReference type="ARBA" id="ARBA00030781"/>
    </source>
</evidence>
<accession>A0A396RM03</accession>
<evidence type="ECO:0000256" key="4">
    <source>
        <dbReference type="ARBA" id="ARBA00013858"/>
    </source>
</evidence>
<dbReference type="CDD" id="cd00756">
    <property type="entry name" value="MoaE"/>
    <property type="match status" value="1"/>
</dbReference>
<comment type="subunit">
    <text evidence="7">Heterotetramer of 2 MoaD subunits and 2 MoaE subunits. Also stable as homodimer. The enzyme changes between these two forms during catalysis.</text>
</comment>
<dbReference type="Gene3D" id="3.90.1170.40">
    <property type="entry name" value="Molybdopterin biosynthesis MoaE subunit"/>
    <property type="match status" value="1"/>
</dbReference>
<evidence type="ECO:0000256" key="7">
    <source>
        <dbReference type="ARBA" id="ARBA00026066"/>
    </source>
</evidence>
<reference evidence="14 15" key="1">
    <citation type="submission" date="2018-08" db="EMBL/GenBank/DDBJ databases">
        <title>The multiple taxonomic identification of Sphingomonas gilva.</title>
        <authorList>
            <person name="Zhu D."/>
            <person name="Zheng S."/>
        </authorList>
    </citation>
    <scope>NUCLEOTIDE SEQUENCE [LARGE SCALE GENOMIC DNA]</scope>
    <source>
        <strain evidence="14 15">ZDH117</strain>
    </source>
</reference>
<dbReference type="OrthoDB" id="9803224at2"/>
<dbReference type="EC" id="2.8.1.12" evidence="3"/>
<organism evidence="14 15">
    <name type="scientific">Sphingomonas gilva</name>
    <dbReference type="NCBI Taxonomy" id="2305907"/>
    <lineage>
        <taxon>Bacteria</taxon>
        <taxon>Pseudomonadati</taxon>
        <taxon>Pseudomonadota</taxon>
        <taxon>Alphaproteobacteria</taxon>
        <taxon>Sphingomonadales</taxon>
        <taxon>Sphingomonadaceae</taxon>
        <taxon>Sphingomonas</taxon>
    </lineage>
</organism>
<protein>
    <recommendedName>
        <fullName evidence="4">Molybdopterin synthase catalytic subunit</fullName>
        <ecNumber evidence="3">2.8.1.12</ecNumber>
    </recommendedName>
    <alternativeName>
        <fullName evidence="10">MPT synthase subunit 2</fullName>
    </alternativeName>
    <alternativeName>
        <fullName evidence="8">Molybdenum cofactor biosynthesis protein E</fullName>
    </alternativeName>
    <alternativeName>
        <fullName evidence="9">Molybdopterin-converting factor large subunit</fullName>
    </alternativeName>
    <alternativeName>
        <fullName evidence="11">Molybdopterin-converting factor subunit 2</fullName>
    </alternativeName>
</protein>
<dbReference type="InterPro" id="IPR003448">
    <property type="entry name" value="Mopterin_biosynth_MoaE"/>
</dbReference>
<comment type="caution">
    <text evidence="14">The sequence shown here is derived from an EMBL/GenBank/DDBJ whole genome shotgun (WGS) entry which is preliminary data.</text>
</comment>
<evidence type="ECO:0000256" key="6">
    <source>
        <dbReference type="ARBA" id="ARBA00025448"/>
    </source>
</evidence>
<dbReference type="InterPro" id="IPR036563">
    <property type="entry name" value="MoaE_sf"/>
</dbReference>
<evidence type="ECO:0000256" key="2">
    <source>
        <dbReference type="ARBA" id="ARBA00005426"/>
    </source>
</evidence>
<comment type="pathway">
    <text evidence="1">Cofactor biosynthesis; molybdopterin biosynthesis.</text>
</comment>
<evidence type="ECO:0000256" key="3">
    <source>
        <dbReference type="ARBA" id="ARBA00011950"/>
    </source>
</evidence>
<dbReference type="Pfam" id="PF02391">
    <property type="entry name" value="MoaE"/>
    <property type="match status" value="1"/>
</dbReference>
<comment type="function">
    <text evidence="6">Converts molybdopterin precursor Z into molybdopterin. This requires the incorporation of two sulfur atoms into precursor Z to generate a dithiolene group. The sulfur is provided by MoaD.</text>
</comment>
<dbReference type="Proteomes" id="UP000266693">
    <property type="component" value="Unassembled WGS sequence"/>
</dbReference>
<evidence type="ECO:0000256" key="8">
    <source>
        <dbReference type="ARBA" id="ARBA00029745"/>
    </source>
</evidence>
<evidence type="ECO:0000313" key="15">
    <source>
        <dbReference type="Proteomes" id="UP000266693"/>
    </source>
</evidence>
<dbReference type="GO" id="GO:0006777">
    <property type="term" value="P:Mo-molybdopterin cofactor biosynthetic process"/>
    <property type="evidence" value="ECO:0007669"/>
    <property type="project" value="UniProtKB-KW"/>
</dbReference>
<comment type="catalytic activity">
    <reaction evidence="12">
        <text>2 [molybdopterin-synthase sulfur-carrier protein]-C-terminal-Gly-aminoethanethioate + cyclic pyranopterin phosphate + H2O = molybdopterin + 2 [molybdopterin-synthase sulfur-carrier protein]-C-terminal Gly-Gly + 2 H(+)</text>
        <dbReference type="Rhea" id="RHEA:26333"/>
        <dbReference type="Rhea" id="RHEA-COMP:12202"/>
        <dbReference type="Rhea" id="RHEA-COMP:19907"/>
        <dbReference type="ChEBI" id="CHEBI:15377"/>
        <dbReference type="ChEBI" id="CHEBI:15378"/>
        <dbReference type="ChEBI" id="CHEBI:58698"/>
        <dbReference type="ChEBI" id="CHEBI:59648"/>
        <dbReference type="ChEBI" id="CHEBI:90778"/>
        <dbReference type="ChEBI" id="CHEBI:232372"/>
        <dbReference type="EC" id="2.8.1.12"/>
    </reaction>
</comment>
<evidence type="ECO:0000256" key="5">
    <source>
        <dbReference type="ARBA" id="ARBA00023150"/>
    </source>
</evidence>
<evidence type="ECO:0000256" key="9">
    <source>
        <dbReference type="ARBA" id="ARBA00030407"/>
    </source>
</evidence>
<feature type="compositionally biased region" description="Basic and acidic residues" evidence="13">
    <location>
        <begin position="131"/>
        <end position="145"/>
    </location>
</feature>
<dbReference type="UniPathway" id="UPA00344"/>
<dbReference type="SUPFAM" id="SSF54690">
    <property type="entry name" value="Molybdopterin synthase subunit MoaE"/>
    <property type="match status" value="1"/>
</dbReference>
<feature type="region of interest" description="Disordered" evidence="13">
    <location>
        <begin position="120"/>
        <end position="145"/>
    </location>
</feature>
<dbReference type="GO" id="GO:0030366">
    <property type="term" value="F:molybdopterin synthase activity"/>
    <property type="evidence" value="ECO:0007669"/>
    <property type="project" value="UniProtKB-EC"/>
</dbReference>
<dbReference type="AlphaFoldDB" id="A0A396RM03"/>
<dbReference type="EMBL" id="QWLV01000004">
    <property type="protein sequence ID" value="RHW17427.1"/>
    <property type="molecule type" value="Genomic_DNA"/>
</dbReference>
<evidence type="ECO:0000256" key="12">
    <source>
        <dbReference type="ARBA" id="ARBA00049878"/>
    </source>
</evidence>
<evidence type="ECO:0000256" key="1">
    <source>
        <dbReference type="ARBA" id="ARBA00005046"/>
    </source>
</evidence>
<dbReference type="RefSeq" id="WP_118864174.1">
    <property type="nucleotide sequence ID" value="NZ_QWLV01000004.1"/>
</dbReference>
<evidence type="ECO:0000256" key="13">
    <source>
        <dbReference type="SAM" id="MobiDB-lite"/>
    </source>
</evidence>
<sequence length="145" mass="15523">MIVVRVQPGPLDPAAELAALGASGAVASFTGHVRADDGVRLLELEHYPGMTERALEELAAAAAERWPLSALRIVHRVGAMQPGEAIVFVGAASDHRAAALEATAYLIDRLKTDAPFWKRESRGGPDAASWVERRAADDEAATRWD</sequence>
<comment type="similarity">
    <text evidence="2">Belongs to the MoaE family.</text>
</comment>
<evidence type="ECO:0000313" key="14">
    <source>
        <dbReference type="EMBL" id="RHW17427.1"/>
    </source>
</evidence>
<proteinExistence type="inferred from homology"/>
<dbReference type="PANTHER" id="PTHR23404">
    <property type="entry name" value="MOLYBDOPTERIN SYNTHASE RELATED"/>
    <property type="match status" value="1"/>
</dbReference>